<evidence type="ECO:0000313" key="9">
    <source>
        <dbReference type="Proteomes" id="UP000642070"/>
    </source>
</evidence>
<dbReference type="Gene3D" id="1.25.40.10">
    <property type="entry name" value="Tetratricopeptide repeat domain"/>
    <property type="match status" value="1"/>
</dbReference>
<dbReference type="Proteomes" id="UP000642070">
    <property type="component" value="Unassembled WGS sequence"/>
</dbReference>
<dbReference type="SUPFAM" id="SSF48452">
    <property type="entry name" value="TPR-like"/>
    <property type="match status" value="1"/>
</dbReference>
<keyword evidence="3 5" id="KW-0238">DNA-binding</keyword>
<dbReference type="GO" id="GO:0000160">
    <property type="term" value="P:phosphorelay signal transduction system"/>
    <property type="evidence" value="ECO:0007669"/>
    <property type="project" value="InterPro"/>
</dbReference>
<dbReference type="Pfam" id="PF03704">
    <property type="entry name" value="BTAD"/>
    <property type="match status" value="1"/>
</dbReference>
<keyword evidence="2" id="KW-0805">Transcription regulation</keyword>
<dbReference type="InterPro" id="IPR005158">
    <property type="entry name" value="BTAD"/>
</dbReference>
<dbReference type="SMART" id="SM00862">
    <property type="entry name" value="Trans_reg_C"/>
    <property type="match status" value="1"/>
</dbReference>
<dbReference type="RefSeq" id="WP_190247917.1">
    <property type="nucleotide sequence ID" value="NZ_BMPI01000002.1"/>
</dbReference>
<feature type="domain" description="OmpR/PhoB-type" evidence="7">
    <location>
        <begin position="1"/>
        <end position="97"/>
    </location>
</feature>
<evidence type="ECO:0000256" key="4">
    <source>
        <dbReference type="ARBA" id="ARBA00023163"/>
    </source>
</evidence>
<dbReference type="Gene3D" id="3.40.50.300">
    <property type="entry name" value="P-loop containing nucleotide triphosphate hydrolases"/>
    <property type="match status" value="1"/>
</dbReference>
<reference evidence="8" key="1">
    <citation type="journal article" date="2014" name="Int. J. Syst. Evol. Microbiol.">
        <title>Complete genome sequence of Corynebacterium casei LMG S-19264T (=DSM 44701T), isolated from a smear-ripened cheese.</title>
        <authorList>
            <consortium name="US DOE Joint Genome Institute (JGI-PGF)"/>
            <person name="Walter F."/>
            <person name="Albersmeier A."/>
            <person name="Kalinowski J."/>
            <person name="Ruckert C."/>
        </authorList>
    </citation>
    <scope>NUCLEOTIDE SEQUENCE</scope>
    <source>
        <strain evidence="8">JCM 19831</strain>
    </source>
</reference>
<dbReference type="InterPro" id="IPR027417">
    <property type="entry name" value="P-loop_NTPase"/>
</dbReference>
<gene>
    <name evidence="8" type="ORF">GCM10007977_003970</name>
</gene>
<feature type="DNA-binding region" description="OmpR/PhoB-type" evidence="5">
    <location>
        <begin position="1"/>
        <end position="97"/>
    </location>
</feature>
<comment type="caution">
    <text evidence="8">The sequence shown here is derived from an EMBL/GenBank/DDBJ whole genome shotgun (WGS) entry which is preliminary data.</text>
</comment>
<reference evidence="8" key="2">
    <citation type="submission" date="2020-09" db="EMBL/GenBank/DDBJ databases">
        <authorList>
            <person name="Sun Q."/>
            <person name="Ohkuma M."/>
        </authorList>
    </citation>
    <scope>NUCLEOTIDE SEQUENCE</scope>
    <source>
        <strain evidence="8">JCM 19831</strain>
    </source>
</reference>
<dbReference type="EMBL" id="BMPI01000002">
    <property type="protein sequence ID" value="GGM06003.1"/>
    <property type="molecule type" value="Genomic_DNA"/>
</dbReference>
<dbReference type="SUPFAM" id="SSF52540">
    <property type="entry name" value="P-loop containing nucleoside triphosphate hydrolases"/>
    <property type="match status" value="1"/>
</dbReference>
<sequence length="1141" mass="120610">MKVAVLGPVEVVDGEEPVDAGAPKQRAVLAALALHRPRAVAVDALVDLLWGDSPPPSPLSSLHGYIAGLRRVVEPGRAARGRPSVLVTVPPGYALRLADDDVDADRFAATVDAAHRRLAVAESSTSGALPAVPAGISRAELDAVATRLSGALALWRGTPYLELDEAEAAVAERARLAELRLVAIEDLALARLALGEPATVAAALEAEARRHPLRERLWALLALALGRAGRQAEAIESLQEIRRALTEELGVDPGATLRAVELAVLRQELPTTHPPAPEPSDRAGSIDPSSADPRDWPLAGRDAELAALTGLLAEARRGHTRFALLTGEPGIGKSRLTAELARQAAGAGFAVLTGRCSEDEGAPPFWPWTGVLRDLAAALGSGTVRELAGPDADVLPGVTGPATKPVSVDAERFRVFDAVARLLTAAAGRTPLLVVLDDLHWADPSSLRLVRHLTDHLPETRLVLAATRRRHPEPAGALAEAGVGLVRRHALRLDLTGLSADGVGALVRAAGDEAAADRVAALRERTDGNPFFLVELLRFGNAPAGQIPAAVTDVLARRVARLPAPTGELLRCAAVVGREYDLEVLAAVAGADPDTVLDDVDPAVAAGIVLEDAASGRFRFAHALVRDVVYRAQPATRRARRHATVARVLDGTGRLSEAARHWLAAGPAHAGVAWRAAARAAGQARALRGHEEAVRLLAAARVAQAQDGACTPGDRYDLLMAHADACEWVGDRDGQLEAIDLACAAAVELGDVERLARAAVRTPDGSMWPVRDLDVVHPPAVVALRRVLRELPAADGELRCRALLTLAGELHYADAPLERDALADEGLAMARRLGDPDLLVWAAGTAFTAVWLAGNAERRWRDIEEAIRLAELDAPVPGQSAARQADRTRLITYRAVAAQETGRIEAMWADLAVARAEAERLRLAFPLLVVGTMDGPWLAMRGRFAEAETRVAELTATAERTLLPTREFFASAAAFIRIWQGRAEELLPVVRTVHEAHPTTSGAMFLLLLLHAGRLDEAAEVNERRVEHPASWALPFDLSVAAYAAFALARPAQAADVYRRLAPLAGRTASAGSGAPIGPVDAYLALAASAAGEPELARRHAADAEALIEAWDIPVFGAWFARVSGRTAGARPTGRPRAAGG</sequence>
<keyword evidence="4" id="KW-0804">Transcription</keyword>
<evidence type="ECO:0000256" key="2">
    <source>
        <dbReference type="ARBA" id="ARBA00023015"/>
    </source>
</evidence>
<protein>
    <recommendedName>
        <fullName evidence="7">OmpR/PhoB-type domain-containing protein</fullName>
    </recommendedName>
</protein>
<dbReference type="InterPro" id="IPR051677">
    <property type="entry name" value="AfsR-DnrI-RedD_regulator"/>
</dbReference>
<dbReference type="InterPro" id="IPR036388">
    <property type="entry name" value="WH-like_DNA-bd_sf"/>
</dbReference>
<dbReference type="InterPro" id="IPR011990">
    <property type="entry name" value="TPR-like_helical_dom_sf"/>
</dbReference>
<dbReference type="PROSITE" id="PS51755">
    <property type="entry name" value="OMPR_PHOB"/>
    <property type="match status" value="1"/>
</dbReference>
<organism evidence="8 9">
    <name type="scientific">Dactylosporangium sucinum</name>
    <dbReference type="NCBI Taxonomy" id="1424081"/>
    <lineage>
        <taxon>Bacteria</taxon>
        <taxon>Bacillati</taxon>
        <taxon>Actinomycetota</taxon>
        <taxon>Actinomycetes</taxon>
        <taxon>Micromonosporales</taxon>
        <taxon>Micromonosporaceae</taxon>
        <taxon>Dactylosporangium</taxon>
    </lineage>
</organism>
<feature type="region of interest" description="Disordered" evidence="6">
    <location>
        <begin position="269"/>
        <end position="297"/>
    </location>
</feature>
<dbReference type="SMART" id="SM01043">
    <property type="entry name" value="BTAD"/>
    <property type="match status" value="1"/>
</dbReference>
<dbReference type="Pfam" id="PF13191">
    <property type="entry name" value="AAA_16"/>
    <property type="match status" value="1"/>
</dbReference>
<evidence type="ECO:0000259" key="7">
    <source>
        <dbReference type="PROSITE" id="PS51755"/>
    </source>
</evidence>
<comment type="similarity">
    <text evidence="1">Belongs to the AfsR/DnrI/RedD regulatory family.</text>
</comment>
<dbReference type="InterPro" id="IPR041664">
    <property type="entry name" value="AAA_16"/>
</dbReference>
<evidence type="ECO:0000256" key="6">
    <source>
        <dbReference type="SAM" id="MobiDB-lite"/>
    </source>
</evidence>
<dbReference type="InterPro" id="IPR001867">
    <property type="entry name" value="OmpR/PhoB-type_DNA-bd"/>
</dbReference>
<dbReference type="GO" id="GO:0003677">
    <property type="term" value="F:DNA binding"/>
    <property type="evidence" value="ECO:0007669"/>
    <property type="project" value="UniProtKB-UniRule"/>
</dbReference>
<keyword evidence="9" id="KW-1185">Reference proteome</keyword>
<evidence type="ECO:0000313" key="8">
    <source>
        <dbReference type="EMBL" id="GGM06003.1"/>
    </source>
</evidence>
<dbReference type="PANTHER" id="PTHR35807:SF1">
    <property type="entry name" value="TRANSCRIPTIONAL REGULATOR REDD"/>
    <property type="match status" value="1"/>
</dbReference>
<dbReference type="SUPFAM" id="SSF46894">
    <property type="entry name" value="C-terminal effector domain of the bipartite response regulators"/>
    <property type="match status" value="1"/>
</dbReference>
<dbReference type="AlphaFoldDB" id="A0A917T1S6"/>
<name>A0A917T1S6_9ACTN</name>
<dbReference type="Gene3D" id="1.10.10.10">
    <property type="entry name" value="Winged helix-like DNA-binding domain superfamily/Winged helix DNA-binding domain"/>
    <property type="match status" value="1"/>
</dbReference>
<dbReference type="GO" id="GO:0006355">
    <property type="term" value="P:regulation of DNA-templated transcription"/>
    <property type="evidence" value="ECO:0007669"/>
    <property type="project" value="InterPro"/>
</dbReference>
<dbReference type="PANTHER" id="PTHR35807">
    <property type="entry name" value="TRANSCRIPTIONAL REGULATOR REDD-RELATED"/>
    <property type="match status" value="1"/>
</dbReference>
<dbReference type="InterPro" id="IPR016032">
    <property type="entry name" value="Sig_transdc_resp-reg_C-effctor"/>
</dbReference>
<accession>A0A917T1S6</accession>
<evidence type="ECO:0000256" key="3">
    <source>
        <dbReference type="ARBA" id="ARBA00023125"/>
    </source>
</evidence>
<proteinExistence type="inferred from homology"/>
<evidence type="ECO:0000256" key="5">
    <source>
        <dbReference type="PROSITE-ProRule" id="PRU01091"/>
    </source>
</evidence>
<evidence type="ECO:0000256" key="1">
    <source>
        <dbReference type="ARBA" id="ARBA00005820"/>
    </source>
</evidence>